<dbReference type="Proteomes" id="UP000799429">
    <property type="component" value="Unassembled WGS sequence"/>
</dbReference>
<gene>
    <name evidence="2" type="ORF">M501DRAFT_1014726</name>
</gene>
<feature type="compositionally biased region" description="Pro residues" evidence="1">
    <location>
        <begin position="55"/>
        <end position="65"/>
    </location>
</feature>
<evidence type="ECO:0000313" key="2">
    <source>
        <dbReference type="EMBL" id="KAF2840726.1"/>
    </source>
</evidence>
<name>A0A9P4SDG6_9PEZI</name>
<dbReference type="EMBL" id="MU006092">
    <property type="protein sequence ID" value="KAF2840726.1"/>
    <property type="molecule type" value="Genomic_DNA"/>
</dbReference>
<accession>A0A9P4SDG6</accession>
<comment type="caution">
    <text evidence="2">The sequence shown here is derived from an EMBL/GenBank/DDBJ whole genome shotgun (WGS) entry which is preliminary data.</text>
</comment>
<keyword evidence="3" id="KW-1185">Reference proteome</keyword>
<evidence type="ECO:0000256" key="1">
    <source>
        <dbReference type="SAM" id="MobiDB-lite"/>
    </source>
</evidence>
<proteinExistence type="predicted"/>
<dbReference type="AlphaFoldDB" id="A0A9P4SDG6"/>
<sequence>MPVSNPNSAGPIGVKCYVPPHIRQRQADSAPLPATRPCNVPRAWANNDWRKTVGPPAPTTPPQPIPSVETPAIPTVAASSGATPCPDPQPEVASSQPLPTKPNEEAATTQPLPNSLPVLQIQWVAKDEVPEARRAGGAASSLLSTAFATSTQSRGGCEFTPELAEVNALYFINNSVPKDSILGQNLAARKCEGAVGHPALLLSLKPSALAVVVLCTSLNNTLLMKKYPTAWRGRRRYRVIDAGNAYHHDNFPALDVAPNSDALEKTTHVNLEQVFSTELDSLSPLWIGCRVARVAVSEDSVASVFGERPGEFKFCNSIWCLGFDVRSRWTSLSGFLANFAVVRIFIVGDWRNGFGSEPFSSVINLLFTAYVCIILVRRNLCVGLSFVTAYGLVDSMYACWTS</sequence>
<feature type="region of interest" description="Disordered" evidence="1">
    <location>
        <begin position="26"/>
        <end position="113"/>
    </location>
</feature>
<reference evidence="2" key="1">
    <citation type="journal article" date="2020" name="Stud. Mycol.">
        <title>101 Dothideomycetes genomes: a test case for predicting lifestyles and emergence of pathogens.</title>
        <authorList>
            <person name="Haridas S."/>
            <person name="Albert R."/>
            <person name="Binder M."/>
            <person name="Bloem J."/>
            <person name="Labutti K."/>
            <person name="Salamov A."/>
            <person name="Andreopoulos B."/>
            <person name="Baker S."/>
            <person name="Barry K."/>
            <person name="Bills G."/>
            <person name="Bluhm B."/>
            <person name="Cannon C."/>
            <person name="Castanera R."/>
            <person name="Culley D."/>
            <person name="Daum C."/>
            <person name="Ezra D."/>
            <person name="Gonzalez J."/>
            <person name="Henrissat B."/>
            <person name="Kuo A."/>
            <person name="Liang C."/>
            <person name="Lipzen A."/>
            <person name="Lutzoni F."/>
            <person name="Magnuson J."/>
            <person name="Mondo S."/>
            <person name="Nolan M."/>
            <person name="Ohm R."/>
            <person name="Pangilinan J."/>
            <person name="Park H.-J."/>
            <person name="Ramirez L."/>
            <person name="Alfaro M."/>
            <person name="Sun H."/>
            <person name="Tritt A."/>
            <person name="Yoshinaga Y."/>
            <person name="Zwiers L.-H."/>
            <person name="Turgeon B."/>
            <person name="Goodwin S."/>
            <person name="Spatafora J."/>
            <person name="Crous P."/>
            <person name="Grigoriev I."/>
        </authorList>
    </citation>
    <scope>NUCLEOTIDE SEQUENCE</scope>
    <source>
        <strain evidence="2">CBS 101060</strain>
    </source>
</reference>
<protein>
    <submittedName>
        <fullName evidence="2">Uncharacterized protein</fullName>
    </submittedName>
</protein>
<evidence type="ECO:0000313" key="3">
    <source>
        <dbReference type="Proteomes" id="UP000799429"/>
    </source>
</evidence>
<organism evidence="2 3">
    <name type="scientific">Patellaria atrata CBS 101060</name>
    <dbReference type="NCBI Taxonomy" id="1346257"/>
    <lineage>
        <taxon>Eukaryota</taxon>
        <taxon>Fungi</taxon>
        <taxon>Dikarya</taxon>
        <taxon>Ascomycota</taxon>
        <taxon>Pezizomycotina</taxon>
        <taxon>Dothideomycetes</taxon>
        <taxon>Dothideomycetes incertae sedis</taxon>
        <taxon>Patellariales</taxon>
        <taxon>Patellariaceae</taxon>
        <taxon>Patellaria</taxon>
    </lineage>
</organism>